<keyword evidence="2" id="KW-0328">Glycosyltransferase</keyword>
<name>I4C0Y6_DESTA</name>
<dbReference type="SUPFAM" id="SSF53271">
    <property type="entry name" value="PRTase-like"/>
    <property type="match status" value="1"/>
</dbReference>
<feature type="domain" description="Phosphoribosyltransferase" evidence="1">
    <location>
        <begin position="7"/>
        <end position="160"/>
    </location>
</feature>
<dbReference type="CDD" id="cd06223">
    <property type="entry name" value="PRTases_typeI"/>
    <property type="match status" value="1"/>
</dbReference>
<dbReference type="GO" id="GO:0016757">
    <property type="term" value="F:glycosyltransferase activity"/>
    <property type="evidence" value="ECO:0007669"/>
    <property type="project" value="UniProtKB-KW"/>
</dbReference>
<organism evidence="2 3">
    <name type="scientific">Desulfomonile tiedjei (strain ATCC 49306 / DSM 6799 / DCB-1)</name>
    <dbReference type="NCBI Taxonomy" id="706587"/>
    <lineage>
        <taxon>Bacteria</taxon>
        <taxon>Pseudomonadati</taxon>
        <taxon>Thermodesulfobacteriota</taxon>
        <taxon>Desulfomonilia</taxon>
        <taxon>Desulfomonilales</taxon>
        <taxon>Desulfomonilaceae</taxon>
        <taxon>Desulfomonile</taxon>
    </lineage>
</organism>
<dbReference type="HOGENOM" id="CLU_083583_0_0_7"/>
<evidence type="ECO:0000313" key="3">
    <source>
        <dbReference type="Proteomes" id="UP000006055"/>
    </source>
</evidence>
<dbReference type="EMBL" id="CP003360">
    <property type="protein sequence ID" value="AFM23227.1"/>
    <property type="molecule type" value="Genomic_DNA"/>
</dbReference>
<dbReference type="eggNOG" id="COG1926">
    <property type="taxonomic scope" value="Bacteria"/>
</dbReference>
<evidence type="ECO:0000313" key="2">
    <source>
        <dbReference type="EMBL" id="AFM23227.1"/>
    </source>
</evidence>
<dbReference type="Proteomes" id="UP000006055">
    <property type="component" value="Chromosome"/>
</dbReference>
<dbReference type="Gene3D" id="3.40.50.2020">
    <property type="match status" value="1"/>
</dbReference>
<dbReference type="Pfam" id="PF00156">
    <property type="entry name" value="Pribosyltran"/>
    <property type="match status" value="1"/>
</dbReference>
<dbReference type="Gene3D" id="3.30.1310.20">
    <property type="entry name" value="PRTase-like"/>
    <property type="match status" value="1"/>
</dbReference>
<dbReference type="KEGG" id="dti:Desti_0494"/>
<sequence length="232" mass="25599">MIFKDRIDAGKQLAKALVQYANQADLVVLALPRGGVPVAYEIAEALNASLDVFVVRKLGVPTHEELAMGAIASRGTLIVNRNVVEAFGIDESRLEQVAQRELMELTRREKAYRGEREPLAVKGKKVILVDDGLATGASMRAAIAALKTLSPASLIVAVPTGPRDVCRKIEGEVDELVCLTQPEPYESVGTWYVDFSQTDDDEVRELLSRAEMRFMRSRHAETEKGTSYEHVF</sequence>
<dbReference type="RefSeq" id="WP_014808386.1">
    <property type="nucleotide sequence ID" value="NC_018025.1"/>
</dbReference>
<dbReference type="OrthoDB" id="5421180at2"/>
<accession>I4C0Y6</accession>
<protein>
    <submittedName>
        <fullName evidence="2">Putative phosphoribosyltransferase</fullName>
    </submittedName>
</protein>
<dbReference type="AlphaFoldDB" id="I4C0Y6"/>
<dbReference type="STRING" id="706587.Desti_0494"/>
<keyword evidence="2" id="KW-0808">Transferase</keyword>
<dbReference type="InterPro" id="IPR029057">
    <property type="entry name" value="PRTase-like"/>
</dbReference>
<gene>
    <name evidence="2" type="ordered locus">Desti_0494</name>
</gene>
<keyword evidence="3" id="KW-1185">Reference proteome</keyword>
<dbReference type="InterPro" id="IPR000836">
    <property type="entry name" value="PRTase_dom"/>
</dbReference>
<reference evidence="3" key="1">
    <citation type="submission" date="2012-06" db="EMBL/GenBank/DDBJ databases">
        <title>Complete sequence of chromosome of Desulfomonile tiedjei DSM 6799.</title>
        <authorList>
            <person name="Lucas S."/>
            <person name="Copeland A."/>
            <person name="Lapidus A."/>
            <person name="Glavina del Rio T."/>
            <person name="Dalin E."/>
            <person name="Tice H."/>
            <person name="Bruce D."/>
            <person name="Goodwin L."/>
            <person name="Pitluck S."/>
            <person name="Peters L."/>
            <person name="Ovchinnikova G."/>
            <person name="Zeytun A."/>
            <person name="Lu M."/>
            <person name="Kyrpides N."/>
            <person name="Mavromatis K."/>
            <person name="Ivanova N."/>
            <person name="Brettin T."/>
            <person name="Detter J.C."/>
            <person name="Han C."/>
            <person name="Larimer F."/>
            <person name="Land M."/>
            <person name="Hauser L."/>
            <person name="Markowitz V."/>
            <person name="Cheng J.-F."/>
            <person name="Hugenholtz P."/>
            <person name="Woyke T."/>
            <person name="Wu D."/>
            <person name="Spring S."/>
            <person name="Schroeder M."/>
            <person name="Brambilla E."/>
            <person name="Klenk H.-P."/>
            <person name="Eisen J.A."/>
        </authorList>
    </citation>
    <scope>NUCLEOTIDE SEQUENCE [LARGE SCALE GENOMIC DNA]</scope>
    <source>
        <strain evidence="3">ATCC 49306 / DSM 6799 / DCB-1</strain>
    </source>
</reference>
<evidence type="ECO:0000259" key="1">
    <source>
        <dbReference type="Pfam" id="PF00156"/>
    </source>
</evidence>
<proteinExistence type="predicted"/>